<dbReference type="Proteomes" id="UP001271723">
    <property type="component" value="Unassembled WGS sequence"/>
</dbReference>
<sequence length="180" mass="19385">MNAAHGHLPTRACPHRHCALLHHLVLVLLLPSLLTAVVYGGSATAVLLVLLGGIQLGVVLLTHALDPDGPHRPWDHRSLTLRPMWAALAIAADFLALLTTCVFMATLAVDRSHAAIPAPTPGAFTAIGAVSALLALHHVAHRRATVLTEPVAADDAEHDDDDWWGESFIWEHGDMAEYRR</sequence>
<keyword evidence="1" id="KW-0812">Transmembrane</keyword>
<dbReference type="EMBL" id="JARAVY010000032">
    <property type="protein sequence ID" value="MDX2915654.1"/>
    <property type="molecule type" value="Genomic_DNA"/>
</dbReference>
<organism evidence="2 3">
    <name type="scientific">Streptomyces griseiscabiei</name>
    <dbReference type="NCBI Taxonomy" id="2993540"/>
    <lineage>
        <taxon>Bacteria</taxon>
        <taxon>Bacillati</taxon>
        <taxon>Actinomycetota</taxon>
        <taxon>Actinomycetes</taxon>
        <taxon>Kitasatosporales</taxon>
        <taxon>Streptomycetaceae</taxon>
        <taxon>Streptomyces</taxon>
    </lineage>
</organism>
<keyword evidence="3" id="KW-1185">Reference proteome</keyword>
<feature type="transmembrane region" description="Helical" evidence="1">
    <location>
        <begin position="85"/>
        <end position="109"/>
    </location>
</feature>
<evidence type="ECO:0008006" key="4">
    <source>
        <dbReference type="Google" id="ProtNLM"/>
    </source>
</evidence>
<reference evidence="2 3" key="1">
    <citation type="journal article" date="2023" name="Microb. Genom.">
        <title>Mesoterricola silvestris gen. nov., sp. nov., Mesoterricola sediminis sp. nov., Geothrix oryzae sp. nov., Geothrix edaphica sp. nov., Geothrix rubra sp. nov., and Geothrix limicola sp. nov., six novel members of Acidobacteriota isolated from soils.</title>
        <authorList>
            <person name="Weisberg A.J."/>
            <person name="Pearce E."/>
            <person name="Kramer C.G."/>
            <person name="Chang J.H."/>
            <person name="Clarke C.R."/>
        </authorList>
    </citation>
    <scope>NUCLEOTIDE SEQUENCE [LARGE SCALE GENOMIC DNA]</scope>
    <source>
        <strain evidence="2 3">NRRL_B-2795</strain>
    </source>
</reference>
<evidence type="ECO:0000313" key="2">
    <source>
        <dbReference type="EMBL" id="MDX2915654.1"/>
    </source>
</evidence>
<evidence type="ECO:0000256" key="1">
    <source>
        <dbReference type="SAM" id="Phobius"/>
    </source>
</evidence>
<evidence type="ECO:0000313" key="3">
    <source>
        <dbReference type="Proteomes" id="UP001271723"/>
    </source>
</evidence>
<comment type="caution">
    <text evidence="2">The sequence shown here is derived from an EMBL/GenBank/DDBJ whole genome shotgun (WGS) entry which is preliminary data.</text>
</comment>
<gene>
    <name evidence="2" type="ORF">PV517_44185</name>
</gene>
<name>A0ABU4LKJ9_9ACTN</name>
<proteinExistence type="predicted"/>
<feature type="transmembrane region" description="Helical" evidence="1">
    <location>
        <begin position="115"/>
        <end position="136"/>
    </location>
</feature>
<keyword evidence="1" id="KW-0472">Membrane</keyword>
<feature type="transmembrane region" description="Helical" evidence="1">
    <location>
        <begin position="20"/>
        <end position="39"/>
    </location>
</feature>
<accession>A0ABU4LKJ9</accession>
<dbReference type="RefSeq" id="WP_086804379.1">
    <property type="nucleotide sequence ID" value="NZ_JAGJBZ010000005.1"/>
</dbReference>
<protein>
    <recommendedName>
        <fullName evidence="4">Integral membrane protein</fullName>
    </recommendedName>
</protein>
<feature type="transmembrane region" description="Helical" evidence="1">
    <location>
        <begin position="45"/>
        <end position="65"/>
    </location>
</feature>
<keyword evidence="1" id="KW-1133">Transmembrane helix</keyword>